<keyword evidence="1" id="KW-0614">Plasmid</keyword>
<dbReference type="GO" id="GO:0016020">
    <property type="term" value="C:membrane"/>
    <property type="evidence" value="ECO:0007669"/>
    <property type="project" value="InterPro"/>
</dbReference>
<dbReference type="Pfam" id="PF05145">
    <property type="entry name" value="AbrB"/>
    <property type="match status" value="1"/>
</dbReference>
<organism evidence="1">
    <name type="scientific">Sinorhizobium fredii (strain USDA 257)</name>
    <dbReference type="NCBI Taxonomy" id="1185652"/>
    <lineage>
        <taxon>Bacteria</taxon>
        <taxon>Pseudomonadati</taxon>
        <taxon>Pseudomonadota</taxon>
        <taxon>Alphaproteobacteria</taxon>
        <taxon>Hyphomicrobiales</taxon>
        <taxon>Rhizobiaceae</taxon>
        <taxon>Sinorhizobium/Ensifer group</taxon>
        <taxon>Sinorhizobium</taxon>
    </lineage>
</organism>
<evidence type="ECO:0000313" key="1">
    <source>
        <dbReference type="EMBL" id="AFL55106.1"/>
    </source>
</evidence>
<geneLocation type="plasmid" evidence="2">
    <name>pUSDA257 fragment 2</name>
</geneLocation>
<name>I3XGV0_SINF2</name>
<accession>I3XGV0</accession>
<dbReference type="GO" id="GO:0010468">
    <property type="term" value="P:regulation of gene expression"/>
    <property type="evidence" value="ECO:0007669"/>
    <property type="project" value="InterPro"/>
</dbReference>
<protein>
    <submittedName>
        <fullName evidence="1">Uncharacterized protein</fullName>
    </submittedName>
</protein>
<proteinExistence type="predicted"/>
<dbReference type="InterPro" id="IPR007820">
    <property type="entry name" value="AbrB_fam"/>
</dbReference>
<reference evidence="1" key="1">
    <citation type="journal article" date="2012" name="J. Bacteriol.">
        <title>Complete genome sequence of the broad-host-range strain Sinorhizobium fredii USDA257.</title>
        <authorList>
            <person name="Schuldes J."/>
            <person name="Rodriguez Orbegoso M."/>
            <person name="Schmeisser C."/>
            <person name="Krishnan H.B."/>
            <person name="Daniel R."/>
            <person name="Streit W.R."/>
        </authorList>
    </citation>
    <scope>NUCLEOTIDE SEQUENCE [LARGE SCALE GENOMIC DNA]</scope>
    <source>
        <strain evidence="1">USDA 257</strain>
        <plasmid evidence="1">pUSDA257</plasmid>
    </source>
</reference>
<dbReference type="EMBL" id="CP003565">
    <property type="protein sequence ID" value="AFL55106.1"/>
    <property type="molecule type" value="Genomic_DNA"/>
</dbReference>
<sequence>MTQFELPTAARAVAQVVIGATIGCRLAMPPPRKIVEVIGLSFGSTILFCP</sequence>
<dbReference type="AlphaFoldDB" id="I3XGV0"/>
<dbReference type="HOGENOM" id="CLU_3122683_0_0_5"/>
<gene>
    <name evidence="1" type="ORF">USDA257_p03910</name>
</gene>
<evidence type="ECO:0000313" key="2">
    <source>
        <dbReference type="Proteomes" id="UP000006180"/>
    </source>
</evidence>